<reference evidence="1 2" key="1">
    <citation type="journal article" date="2017" name="G3 (Bethesda)">
        <title>The Physical Genome Mapping of Anopheles albimanus Corrected Scaffold Misassemblies and Identified Interarm Rearrangements in Genus Anopheles.</title>
        <authorList>
            <person name="Artemov G.N."/>
            <person name="Peery A.N."/>
            <person name="Jiang X."/>
            <person name="Tu Z."/>
            <person name="Stegniy V.N."/>
            <person name="Sharakhova M.V."/>
            <person name="Sharakhov I.V."/>
        </authorList>
    </citation>
    <scope>NUCLEOTIDE SEQUENCE [LARGE SCALE GENOMIC DNA]</scope>
    <source>
        <strain evidence="1 2">ALBI9_A</strain>
    </source>
</reference>
<name>A0A182FDC7_ANOAL</name>
<reference evidence="1" key="2">
    <citation type="submission" date="2022-08" db="UniProtKB">
        <authorList>
            <consortium name="EnsemblMetazoa"/>
        </authorList>
    </citation>
    <scope>IDENTIFICATION</scope>
    <source>
        <strain evidence="1">STECLA/ALBI9_A</strain>
    </source>
</reference>
<dbReference type="EnsemblMetazoa" id="AALB004514-RA">
    <property type="protein sequence ID" value="AALB004514-PA"/>
    <property type="gene ID" value="AALB004514"/>
</dbReference>
<protein>
    <submittedName>
        <fullName evidence="1">Uncharacterized protein</fullName>
    </submittedName>
</protein>
<organism evidence="1 2">
    <name type="scientific">Anopheles albimanus</name>
    <name type="common">New world malaria mosquito</name>
    <dbReference type="NCBI Taxonomy" id="7167"/>
    <lineage>
        <taxon>Eukaryota</taxon>
        <taxon>Metazoa</taxon>
        <taxon>Ecdysozoa</taxon>
        <taxon>Arthropoda</taxon>
        <taxon>Hexapoda</taxon>
        <taxon>Insecta</taxon>
        <taxon>Pterygota</taxon>
        <taxon>Neoptera</taxon>
        <taxon>Endopterygota</taxon>
        <taxon>Diptera</taxon>
        <taxon>Nematocera</taxon>
        <taxon>Culicoidea</taxon>
        <taxon>Culicidae</taxon>
        <taxon>Anophelinae</taxon>
        <taxon>Anopheles</taxon>
    </lineage>
</organism>
<proteinExistence type="predicted"/>
<evidence type="ECO:0000313" key="1">
    <source>
        <dbReference type="EnsemblMetazoa" id="AALB004514-PA"/>
    </source>
</evidence>
<dbReference type="VEuPathDB" id="VectorBase:AALB004514"/>
<dbReference type="Proteomes" id="UP000069272">
    <property type="component" value="Chromosome 3L"/>
</dbReference>
<keyword evidence="2" id="KW-1185">Reference proteome</keyword>
<dbReference type="AlphaFoldDB" id="A0A182FDC7"/>
<sequence>MRTGLTSAYIVRLSFLLLFAEFSQKFLLLLLLLLPRIRHRAPWRERRWSAIGCLLPAGAEPTKSAVGSLMYTVQPGNSTFTKRASSTDGRMIESERGAVHVCKSQHHSSHPSSWWARLVGTRTGT</sequence>
<accession>A0A182FDC7</accession>
<evidence type="ECO:0000313" key="2">
    <source>
        <dbReference type="Proteomes" id="UP000069272"/>
    </source>
</evidence>